<keyword evidence="3" id="KW-1185">Reference proteome</keyword>
<gene>
    <name evidence="2" type="ORF">DPMN_105785</name>
</gene>
<dbReference type="AlphaFoldDB" id="A0A9D4K3S8"/>
<evidence type="ECO:0000313" key="3">
    <source>
        <dbReference type="Proteomes" id="UP000828390"/>
    </source>
</evidence>
<evidence type="ECO:0000256" key="1">
    <source>
        <dbReference type="SAM" id="MobiDB-lite"/>
    </source>
</evidence>
<sequence>MAKFLSVNESGPASRVHCNIPSQHPPHGTSPMAGSCNSHLEYNYIRAIEVIILGTPHLPPEIVIPNRLDDLQTRGTHVGESASRGSLLSHVHVEKMRQKCRINLEIVLYCFLKIAIRSYNRIIALQFAYRYPTDGWKARQKATCTFPNH</sequence>
<reference evidence="2" key="1">
    <citation type="journal article" date="2019" name="bioRxiv">
        <title>The Genome of the Zebra Mussel, Dreissena polymorpha: A Resource for Invasive Species Research.</title>
        <authorList>
            <person name="McCartney M.A."/>
            <person name="Auch B."/>
            <person name="Kono T."/>
            <person name="Mallez S."/>
            <person name="Zhang Y."/>
            <person name="Obille A."/>
            <person name="Becker A."/>
            <person name="Abrahante J.E."/>
            <person name="Garbe J."/>
            <person name="Badalamenti J.P."/>
            <person name="Herman A."/>
            <person name="Mangelson H."/>
            <person name="Liachko I."/>
            <person name="Sullivan S."/>
            <person name="Sone E.D."/>
            <person name="Koren S."/>
            <person name="Silverstein K.A.T."/>
            <person name="Beckman K.B."/>
            <person name="Gohl D.M."/>
        </authorList>
    </citation>
    <scope>NUCLEOTIDE SEQUENCE</scope>
    <source>
        <strain evidence="2">Duluth1</strain>
        <tissue evidence="2">Whole animal</tissue>
    </source>
</reference>
<proteinExistence type="predicted"/>
<organism evidence="2 3">
    <name type="scientific">Dreissena polymorpha</name>
    <name type="common">Zebra mussel</name>
    <name type="synonym">Mytilus polymorpha</name>
    <dbReference type="NCBI Taxonomy" id="45954"/>
    <lineage>
        <taxon>Eukaryota</taxon>
        <taxon>Metazoa</taxon>
        <taxon>Spiralia</taxon>
        <taxon>Lophotrochozoa</taxon>
        <taxon>Mollusca</taxon>
        <taxon>Bivalvia</taxon>
        <taxon>Autobranchia</taxon>
        <taxon>Heteroconchia</taxon>
        <taxon>Euheterodonta</taxon>
        <taxon>Imparidentia</taxon>
        <taxon>Neoheterodontei</taxon>
        <taxon>Myida</taxon>
        <taxon>Dreissenoidea</taxon>
        <taxon>Dreissenidae</taxon>
        <taxon>Dreissena</taxon>
    </lineage>
</organism>
<accession>A0A9D4K3S8</accession>
<feature type="region of interest" description="Disordered" evidence="1">
    <location>
        <begin position="1"/>
        <end position="32"/>
    </location>
</feature>
<protein>
    <submittedName>
        <fullName evidence="2">Uncharacterized protein</fullName>
    </submittedName>
</protein>
<dbReference type="Proteomes" id="UP000828390">
    <property type="component" value="Unassembled WGS sequence"/>
</dbReference>
<reference evidence="2" key="2">
    <citation type="submission" date="2020-11" db="EMBL/GenBank/DDBJ databases">
        <authorList>
            <person name="McCartney M.A."/>
            <person name="Auch B."/>
            <person name="Kono T."/>
            <person name="Mallez S."/>
            <person name="Becker A."/>
            <person name="Gohl D.M."/>
            <person name="Silverstein K.A.T."/>
            <person name="Koren S."/>
            <person name="Bechman K.B."/>
            <person name="Herman A."/>
            <person name="Abrahante J.E."/>
            <person name="Garbe J."/>
        </authorList>
    </citation>
    <scope>NUCLEOTIDE SEQUENCE</scope>
    <source>
        <strain evidence="2">Duluth1</strain>
        <tissue evidence="2">Whole animal</tissue>
    </source>
</reference>
<comment type="caution">
    <text evidence="2">The sequence shown here is derived from an EMBL/GenBank/DDBJ whole genome shotgun (WGS) entry which is preliminary data.</text>
</comment>
<dbReference type="EMBL" id="JAIWYP010000004">
    <property type="protein sequence ID" value="KAH3832495.1"/>
    <property type="molecule type" value="Genomic_DNA"/>
</dbReference>
<name>A0A9D4K3S8_DREPO</name>
<evidence type="ECO:0000313" key="2">
    <source>
        <dbReference type="EMBL" id="KAH3832495.1"/>
    </source>
</evidence>